<accession>A0A0C3H9H5</accession>
<feature type="compositionally biased region" description="Polar residues" evidence="1">
    <location>
        <begin position="208"/>
        <end position="222"/>
    </location>
</feature>
<evidence type="ECO:0000256" key="1">
    <source>
        <dbReference type="SAM" id="MobiDB-lite"/>
    </source>
</evidence>
<feature type="region of interest" description="Disordered" evidence="1">
    <location>
        <begin position="546"/>
        <end position="592"/>
    </location>
</feature>
<keyword evidence="4" id="KW-1185">Reference proteome</keyword>
<dbReference type="InParanoid" id="A0A0C3H9H5"/>
<protein>
    <submittedName>
        <fullName evidence="3">Uncharacterized protein</fullName>
    </submittedName>
</protein>
<name>A0A0C3H9H5_OIDMZ</name>
<feature type="region of interest" description="Disordered" evidence="1">
    <location>
        <begin position="449"/>
        <end position="499"/>
    </location>
</feature>
<feature type="compositionally biased region" description="Basic and acidic residues" evidence="1">
    <location>
        <begin position="18"/>
        <end position="45"/>
    </location>
</feature>
<feature type="region of interest" description="Disordered" evidence="1">
    <location>
        <begin position="54"/>
        <end position="73"/>
    </location>
</feature>
<keyword evidence="2" id="KW-0472">Membrane</keyword>
<feature type="compositionally biased region" description="Basic and acidic residues" evidence="1">
    <location>
        <begin position="547"/>
        <end position="559"/>
    </location>
</feature>
<dbReference type="STRING" id="913774.A0A0C3H9H5"/>
<dbReference type="Proteomes" id="UP000054321">
    <property type="component" value="Unassembled WGS sequence"/>
</dbReference>
<reference evidence="3 4" key="1">
    <citation type="submission" date="2014-04" db="EMBL/GenBank/DDBJ databases">
        <authorList>
            <consortium name="DOE Joint Genome Institute"/>
            <person name="Kuo A."/>
            <person name="Martino E."/>
            <person name="Perotto S."/>
            <person name="Kohler A."/>
            <person name="Nagy L.G."/>
            <person name="Floudas D."/>
            <person name="Copeland A."/>
            <person name="Barry K.W."/>
            <person name="Cichocki N."/>
            <person name="Veneault-Fourrey C."/>
            <person name="LaButti K."/>
            <person name="Lindquist E.A."/>
            <person name="Lipzen A."/>
            <person name="Lundell T."/>
            <person name="Morin E."/>
            <person name="Murat C."/>
            <person name="Sun H."/>
            <person name="Tunlid A."/>
            <person name="Henrissat B."/>
            <person name="Grigoriev I.V."/>
            <person name="Hibbett D.S."/>
            <person name="Martin F."/>
            <person name="Nordberg H.P."/>
            <person name="Cantor M.N."/>
            <person name="Hua S.X."/>
        </authorList>
    </citation>
    <scope>NUCLEOTIDE SEQUENCE [LARGE SCALE GENOMIC DNA]</scope>
    <source>
        <strain evidence="3 4">Zn</strain>
    </source>
</reference>
<dbReference type="HOGENOM" id="CLU_460856_0_0_1"/>
<dbReference type="EMBL" id="KN832872">
    <property type="protein sequence ID" value="KIN04906.1"/>
    <property type="molecule type" value="Genomic_DNA"/>
</dbReference>
<gene>
    <name evidence="3" type="ORF">OIDMADRAFT_50741</name>
</gene>
<keyword evidence="2" id="KW-0812">Transmembrane</keyword>
<reference evidence="4" key="2">
    <citation type="submission" date="2015-01" db="EMBL/GenBank/DDBJ databases">
        <title>Evolutionary Origins and Diversification of the Mycorrhizal Mutualists.</title>
        <authorList>
            <consortium name="DOE Joint Genome Institute"/>
            <consortium name="Mycorrhizal Genomics Consortium"/>
            <person name="Kohler A."/>
            <person name="Kuo A."/>
            <person name="Nagy L.G."/>
            <person name="Floudas D."/>
            <person name="Copeland A."/>
            <person name="Barry K.W."/>
            <person name="Cichocki N."/>
            <person name="Veneault-Fourrey C."/>
            <person name="LaButti K."/>
            <person name="Lindquist E.A."/>
            <person name="Lipzen A."/>
            <person name="Lundell T."/>
            <person name="Morin E."/>
            <person name="Murat C."/>
            <person name="Riley R."/>
            <person name="Ohm R."/>
            <person name="Sun H."/>
            <person name="Tunlid A."/>
            <person name="Henrissat B."/>
            <person name="Grigoriev I.V."/>
            <person name="Hibbett D.S."/>
            <person name="Martin F."/>
        </authorList>
    </citation>
    <scope>NUCLEOTIDE SEQUENCE [LARGE SCALE GENOMIC DNA]</scope>
    <source>
        <strain evidence="4">Zn</strain>
    </source>
</reference>
<evidence type="ECO:0000313" key="4">
    <source>
        <dbReference type="Proteomes" id="UP000054321"/>
    </source>
</evidence>
<evidence type="ECO:0000313" key="3">
    <source>
        <dbReference type="EMBL" id="KIN04906.1"/>
    </source>
</evidence>
<proteinExistence type="predicted"/>
<sequence length="592" mass="63992">MAPLSTVQQVQLADLRRKRDLTKDVPFKKRAGDPIREEVDKDDSTVHSNRIRVAQDGRPLVRRDNDNSSTKDDDGILGQLFGHPLFPFGHKSTASLGDQSTTSTAFTTSTTAPAISTTTTAAALPTSTTITALPTPPIVAVTSISTSVNTPPPPPPPPPTTPIVTPAISSTISLSTTPSDVPLALTTILPPTTTMTPFIPLLPSSLDTTSQPRNGLNPNVNPTSTISSSSVTSTTMTSSIHQETVVGSAASAQAQAAGDSRYNASRNASLNPTLQNFLIAAGTIGALIIIVASVYFVLRMRNRDMFYIFRNREICKGESGRYGWRRKRLGSIGDQPSQDLGVDVFPYGSNTFPEDRKPAMQQQFLAGKFSPLIVSKVEVPQTMNSPLLAESQQHDTTQGSSAANPAPFGLYPNPLASHQTTQDMTKGLYTFSSTHINNTYNTNSGALTQNIFSSQDPTSKASNRQSQESSLSSGFGDGQIVIPESPPRLSATRTSQSGNRQVRNFSWVTSIFQAKRREDRDTIYTTASEEQAPRYRTVNSWVAQQTRHIEREQTSDKEIPSMPQVPHPVKSRADSYRNTSESPPSDTGPSQT</sequence>
<dbReference type="AlphaFoldDB" id="A0A0C3H9H5"/>
<feature type="compositionally biased region" description="Polar residues" evidence="1">
    <location>
        <begin position="449"/>
        <end position="461"/>
    </location>
</feature>
<feature type="region of interest" description="Disordered" evidence="1">
    <location>
        <begin position="389"/>
        <end position="417"/>
    </location>
</feature>
<feature type="compositionally biased region" description="Polar residues" evidence="1">
    <location>
        <begin position="576"/>
        <end position="592"/>
    </location>
</feature>
<feature type="compositionally biased region" description="Polar residues" evidence="1">
    <location>
        <begin position="389"/>
        <end position="403"/>
    </location>
</feature>
<feature type="compositionally biased region" description="Low complexity" evidence="1">
    <location>
        <begin position="462"/>
        <end position="473"/>
    </location>
</feature>
<feature type="transmembrane region" description="Helical" evidence="2">
    <location>
        <begin position="277"/>
        <end position="298"/>
    </location>
</feature>
<feature type="region of interest" description="Disordered" evidence="1">
    <location>
        <begin position="208"/>
        <end position="231"/>
    </location>
</feature>
<evidence type="ECO:0000256" key="2">
    <source>
        <dbReference type="SAM" id="Phobius"/>
    </source>
</evidence>
<organism evidence="3 4">
    <name type="scientific">Oidiodendron maius (strain Zn)</name>
    <dbReference type="NCBI Taxonomy" id="913774"/>
    <lineage>
        <taxon>Eukaryota</taxon>
        <taxon>Fungi</taxon>
        <taxon>Dikarya</taxon>
        <taxon>Ascomycota</taxon>
        <taxon>Pezizomycotina</taxon>
        <taxon>Leotiomycetes</taxon>
        <taxon>Leotiomycetes incertae sedis</taxon>
        <taxon>Myxotrichaceae</taxon>
        <taxon>Oidiodendron</taxon>
    </lineage>
</organism>
<keyword evidence="2" id="KW-1133">Transmembrane helix</keyword>
<feature type="region of interest" description="Disordered" evidence="1">
    <location>
        <begin position="18"/>
        <end position="49"/>
    </location>
</feature>
<dbReference type="OrthoDB" id="5411141at2759"/>